<dbReference type="EMBL" id="FNHI01000013">
    <property type="protein sequence ID" value="SDM77775.1"/>
    <property type="molecule type" value="Genomic_DNA"/>
</dbReference>
<protein>
    <submittedName>
        <fullName evidence="1">Uncharacterized protein</fullName>
    </submittedName>
</protein>
<keyword evidence="2" id="KW-1185">Reference proteome</keyword>
<dbReference type="RefSeq" id="WP_093656643.1">
    <property type="nucleotide sequence ID" value="NZ_FNHI01000013.1"/>
</dbReference>
<name>A0A1G9W133_9ACTN</name>
<evidence type="ECO:0000313" key="1">
    <source>
        <dbReference type="EMBL" id="SDM77775.1"/>
    </source>
</evidence>
<organism evidence="1 2">
    <name type="scientific">Streptomyces wuyuanensis</name>
    <dbReference type="NCBI Taxonomy" id="1196353"/>
    <lineage>
        <taxon>Bacteria</taxon>
        <taxon>Bacillati</taxon>
        <taxon>Actinomycetota</taxon>
        <taxon>Actinomycetes</taxon>
        <taxon>Kitasatosporales</taxon>
        <taxon>Streptomycetaceae</taxon>
        <taxon>Streptomyces</taxon>
    </lineage>
</organism>
<sequence>MRTFEITYRILPAGVGPDDYEPADLEQRTGRFEFPDAVPGEEGYGPSHPEMEAAIIRQAELPEGAEPVVGAVRLV</sequence>
<reference evidence="2" key="1">
    <citation type="submission" date="2016-10" db="EMBL/GenBank/DDBJ databases">
        <authorList>
            <person name="Varghese N."/>
            <person name="Submissions S."/>
        </authorList>
    </citation>
    <scope>NUCLEOTIDE SEQUENCE [LARGE SCALE GENOMIC DNA]</scope>
    <source>
        <strain evidence="2">CGMCC 4.7042</strain>
    </source>
</reference>
<dbReference type="AlphaFoldDB" id="A0A1G9W133"/>
<dbReference type="OrthoDB" id="4313441at2"/>
<proteinExistence type="predicted"/>
<evidence type="ECO:0000313" key="2">
    <source>
        <dbReference type="Proteomes" id="UP000199063"/>
    </source>
</evidence>
<dbReference type="STRING" id="1196353.SAMN05444921_11368"/>
<dbReference type="Proteomes" id="UP000199063">
    <property type="component" value="Unassembled WGS sequence"/>
</dbReference>
<gene>
    <name evidence="1" type="ORF">SAMN05444921_11368</name>
</gene>
<dbReference type="GeneID" id="40831248"/>
<accession>A0A1G9W133</accession>